<evidence type="ECO:0000256" key="1">
    <source>
        <dbReference type="ARBA" id="ARBA00022649"/>
    </source>
</evidence>
<dbReference type="InterPro" id="IPR022789">
    <property type="entry name" value="ParD"/>
</dbReference>
<sequence length="102" mass="11056">MGERNFSLDARLSDFIDRQVESGRHESASDVVGEALRRYQEQLSSGSVRNEAIRAVAEAGRAAIARGDCSLVRGEEEAAGLLRRLGQRASERVRRSGAGKLG</sequence>
<dbReference type="InterPro" id="IPR010985">
    <property type="entry name" value="Ribbon_hlx_hlx"/>
</dbReference>
<dbReference type="EMBL" id="JAGINP010000033">
    <property type="protein sequence ID" value="MBP2296621.1"/>
    <property type="molecule type" value="Genomic_DNA"/>
</dbReference>
<protein>
    <submittedName>
        <fullName evidence="2">Addiction module CopG family antidote</fullName>
    </submittedName>
</protein>
<dbReference type="SUPFAM" id="SSF47598">
    <property type="entry name" value="Ribbon-helix-helix"/>
    <property type="match status" value="1"/>
</dbReference>
<dbReference type="Gene3D" id="6.10.10.120">
    <property type="entry name" value="Antitoxin ParD1-like"/>
    <property type="match status" value="1"/>
</dbReference>
<dbReference type="InterPro" id="IPR038296">
    <property type="entry name" value="ParD_sf"/>
</dbReference>
<name>A0ABS4SVN4_9PROT</name>
<reference evidence="2 3" key="1">
    <citation type="submission" date="2021-03" db="EMBL/GenBank/DDBJ databases">
        <title>Genomic Encyclopedia of Type Strains, Phase III (KMG-III): the genomes of soil and plant-associated and newly described type strains.</title>
        <authorList>
            <person name="Whitman W."/>
        </authorList>
    </citation>
    <scope>NUCLEOTIDE SEQUENCE [LARGE SCALE GENOMIC DNA]</scope>
    <source>
        <strain evidence="2 3">IMMIB AFH-6</strain>
    </source>
</reference>
<dbReference type="Proteomes" id="UP000781958">
    <property type="component" value="Unassembled WGS sequence"/>
</dbReference>
<keyword evidence="1" id="KW-1277">Toxin-antitoxin system</keyword>
<dbReference type="Pfam" id="PF03693">
    <property type="entry name" value="ParD_antitoxin"/>
    <property type="match status" value="1"/>
</dbReference>
<keyword evidence="3" id="KW-1185">Reference proteome</keyword>
<accession>A0ABS4SVN4</accession>
<comment type="caution">
    <text evidence="2">The sequence shown here is derived from an EMBL/GenBank/DDBJ whole genome shotgun (WGS) entry which is preliminary data.</text>
</comment>
<gene>
    <name evidence="2" type="ORF">J2851_006439</name>
</gene>
<dbReference type="RefSeq" id="WP_209771982.1">
    <property type="nucleotide sequence ID" value="NZ_JAGINP010000033.1"/>
</dbReference>
<evidence type="ECO:0000313" key="3">
    <source>
        <dbReference type="Proteomes" id="UP000781958"/>
    </source>
</evidence>
<evidence type="ECO:0000313" key="2">
    <source>
        <dbReference type="EMBL" id="MBP2296621.1"/>
    </source>
</evidence>
<proteinExistence type="predicted"/>
<organism evidence="2 3">
    <name type="scientific">Azospirillum rugosum</name>
    <dbReference type="NCBI Taxonomy" id="416170"/>
    <lineage>
        <taxon>Bacteria</taxon>
        <taxon>Pseudomonadati</taxon>
        <taxon>Pseudomonadota</taxon>
        <taxon>Alphaproteobacteria</taxon>
        <taxon>Rhodospirillales</taxon>
        <taxon>Azospirillaceae</taxon>
        <taxon>Azospirillum</taxon>
    </lineage>
</organism>